<dbReference type="SUPFAM" id="SSF53098">
    <property type="entry name" value="Ribonuclease H-like"/>
    <property type="match status" value="1"/>
</dbReference>
<evidence type="ECO:0000259" key="7">
    <source>
        <dbReference type="PROSITE" id="PS50804"/>
    </source>
</evidence>
<dbReference type="PANTHER" id="PTHR45935">
    <property type="entry name" value="PROTEIN ZBED8-RELATED"/>
    <property type="match status" value="1"/>
</dbReference>
<keyword evidence="9" id="KW-1185">Reference proteome</keyword>
<dbReference type="InterPro" id="IPR001584">
    <property type="entry name" value="Integrase_cat-core"/>
</dbReference>
<evidence type="ECO:0000256" key="2">
    <source>
        <dbReference type="ARBA" id="ARBA00022737"/>
    </source>
</evidence>
<dbReference type="Proteomes" id="UP000694906">
    <property type="component" value="Unplaced"/>
</dbReference>
<dbReference type="CDD" id="cd07936">
    <property type="entry name" value="SCAN"/>
    <property type="match status" value="1"/>
</dbReference>
<dbReference type="Pfam" id="PF02023">
    <property type="entry name" value="SCAN"/>
    <property type="match status" value="1"/>
</dbReference>
<evidence type="ECO:0000256" key="1">
    <source>
        <dbReference type="ARBA" id="ARBA00022723"/>
    </source>
</evidence>
<feature type="domain" description="SCAN box" evidence="7">
    <location>
        <begin position="43"/>
        <end position="125"/>
    </location>
</feature>
<dbReference type="InterPro" id="IPR050916">
    <property type="entry name" value="SCAN-C2H2_zinc_finger"/>
</dbReference>
<dbReference type="GO" id="GO:0005634">
    <property type="term" value="C:nucleus"/>
    <property type="evidence" value="ECO:0007669"/>
    <property type="project" value="UniProtKB-SubCell"/>
</dbReference>
<accession>A0AAX6T960</accession>
<dbReference type="Gene3D" id="1.10.4020.10">
    <property type="entry name" value="DNA breaking-rejoining enzymes"/>
    <property type="match status" value="1"/>
</dbReference>
<dbReference type="InterPro" id="IPR057560">
    <property type="entry name" value="Znf_SCAND3"/>
</dbReference>
<dbReference type="GO" id="GO:0015074">
    <property type="term" value="P:DNA integration"/>
    <property type="evidence" value="ECO:0007669"/>
    <property type="project" value="InterPro"/>
</dbReference>
<dbReference type="InterPro" id="IPR003309">
    <property type="entry name" value="SCAN_dom"/>
</dbReference>
<dbReference type="GeneID" id="101723813"/>
<keyword evidence="5 6" id="KW-0539">Nucleus</keyword>
<dbReference type="Gene3D" id="3.30.420.10">
    <property type="entry name" value="Ribonuclease H-like superfamily/Ribonuclease H"/>
    <property type="match status" value="1"/>
</dbReference>
<keyword evidence="3" id="KW-0863">Zinc-finger</keyword>
<feature type="domain" description="Integrase catalytic" evidence="8">
    <location>
        <begin position="354"/>
        <end position="441"/>
    </location>
</feature>
<evidence type="ECO:0000313" key="9">
    <source>
        <dbReference type="Proteomes" id="UP000694906"/>
    </source>
</evidence>
<proteinExistence type="predicted"/>
<sequence>MEAGGAAGQPGDIVQVTVKEEDHAWGPEPCRPRGVSCPRELSRQRFRQFCYRETPGPREALRRLRELCRQWLRPETHSKEQILELLVLEQFLAILPEELQAWVREQHPESGEEAVTVLENLERELDEPKQQVSQDIYEEEIPAEKMTPLDSAQESMSIELQPAEGGMECDSPEPHPLQDNGSFLWLSMMSRSMGDDNLSSLDTNEEEIEPENMREKFFKSLAVLLENKSNNTKIFSKAKYCQLIREVKDAKAKAKQESVDYRWLARFDVILVQGNVKLIEAINGETDKVRYYLHSEDLFDILHDTHLSIGHGGRTRMEKELQAKYKNITKEVIMLYLTLCKPCQQKNSKLKKVLTSKPIKEINSRWQVDLIDMQLNPDGEYKFIMHYQDLHTKLSFLRSLKSKRPQEVAHALLDIFAVIGAPSVLQSNNGREFSSQIITELSNIWPELKLVHGKPQVCHSSTEETEEIQKRIFSWMQMNNSPHWAEFLWFIQMIQNQPYHRGMQQTACEDVFSSEAKLDLSHSQLTEELVGRLHRENKLDQVNKELENTLRAQYEEYIETRTDSDIEENLSITTKVAKNSPPESRLRFLCCVLCEKESIGASNCVSYLGNVHALHGVSSHQEASGCGRQITGSLCHEISTMKRKQEVHRGLHVQPSKMLKPSVTPFSPDTVGDWVAKQASLDFLVKKRHTFLEYSNSNKKKMVTIEVILEREKPKEFIRVLLRNMILHTLSSVL</sequence>
<dbReference type="SUPFAM" id="SSF47353">
    <property type="entry name" value="Retrovirus capsid dimerization domain-like"/>
    <property type="match status" value="1"/>
</dbReference>
<dbReference type="SMART" id="SM00431">
    <property type="entry name" value="SCAN"/>
    <property type="match status" value="1"/>
</dbReference>
<evidence type="ECO:0000256" key="6">
    <source>
        <dbReference type="PROSITE-ProRule" id="PRU00187"/>
    </source>
</evidence>
<dbReference type="PANTHER" id="PTHR45935:SF28">
    <property type="entry name" value="SCAN DOMAIN-CONTAINING PROTEIN 3"/>
    <property type="match status" value="1"/>
</dbReference>
<comment type="subcellular location">
    <subcellularLocation>
        <location evidence="6">Nucleus</location>
    </subcellularLocation>
</comment>
<keyword evidence="2" id="KW-0677">Repeat</keyword>
<dbReference type="PROSITE" id="PS50994">
    <property type="entry name" value="INTEGRASE"/>
    <property type="match status" value="1"/>
</dbReference>
<dbReference type="RefSeq" id="XP_021116452.1">
    <property type="nucleotide sequence ID" value="XM_021260793.1"/>
</dbReference>
<keyword evidence="4" id="KW-0862">Zinc</keyword>
<evidence type="ECO:0000256" key="5">
    <source>
        <dbReference type="ARBA" id="ARBA00023242"/>
    </source>
</evidence>
<keyword evidence="1" id="KW-0479">Metal-binding</keyword>
<dbReference type="GO" id="GO:0003676">
    <property type="term" value="F:nucleic acid binding"/>
    <property type="evidence" value="ECO:0007669"/>
    <property type="project" value="InterPro"/>
</dbReference>
<dbReference type="PROSITE" id="PS50804">
    <property type="entry name" value="SCAN_BOX"/>
    <property type="match status" value="1"/>
</dbReference>
<gene>
    <name evidence="10" type="primary">LOC101723813</name>
</gene>
<evidence type="ECO:0000256" key="4">
    <source>
        <dbReference type="ARBA" id="ARBA00022833"/>
    </source>
</evidence>
<dbReference type="InterPro" id="IPR038269">
    <property type="entry name" value="SCAN_sf"/>
</dbReference>
<dbReference type="InterPro" id="IPR012337">
    <property type="entry name" value="RNaseH-like_sf"/>
</dbReference>
<dbReference type="AlphaFoldDB" id="A0AAX6T960"/>
<reference evidence="10" key="1">
    <citation type="submission" date="2025-08" db="UniProtKB">
        <authorList>
            <consortium name="RefSeq"/>
        </authorList>
    </citation>
    <scope>IDENTIFICATION</scope>
</reference>
<evidence type="ECO:0000259" key="8">
    <source>
        <dbReference type="PROSITE" id="PS50994"/>
    </source>
</evidence>
<organism evidence="9 10">
    <name type="scientific">Heterocephalus glaber</name>
    <name type="common">Naked mole rat</name>
    <dbReference type="NCBI Taxonomy" id="10181"/>
    <lineage>
        <taxon>Eukaryota</taxon>
        <taxon>Metazoa</taxon>
        <taxon>Chordata</taxon>
        <taxon>Craniata</taxon>
        <taxon>Vertebrata</taxon>
        <taxon>Euteleostomi</taxon>
        <taxon>Mammalia</taxon>
        <taxon>Eutheria</taxon>
        <taxon>Euarchontoglires</taxon>
        <taxon>Glires</taxon>
        <taxon>Rodentia</taxon>
        <taxon>Hystricomorpha</taxon>
        <taxon>Bathyergidae</taxon>
        <taxon>Heterocephalus</taxon>
    </lineage>
</organism>
<dbReference type="InterPro" id="IPR036397">
    <property type="entry name" value="RNaseH_sf"/>
</dbReference>
<evidence type="ECO:0000256" key="3">
    <source>
        <dbReference type="ARBA" id="ARBA00022771"/>
    </source>
</evidence>
<name>A0AAX6T960_HETGA</name>
<evidence type="ECO:0000313" key="10">
    <source>
        <dbReference type="RefSeq" id="XP_021116452.1"/>
    </source>
</evidence>
<dbReference type="FunFam" id="1.10.4020.10:FF:000001">
    <property type="entry name" value="zinc finger protein 263 isoform X1"/>
    <property type="match status" value="1"/>
</dbReference>
<dbReference type="Pfam" id="PF23663">
    <property type="entry name" value="Znf_SCAND3"/>
    <property type="match status" value="1"/>
</dbReference>
<dbReference type="GO" id="GO:0008270">
    <property type="term" value="F:zinc ion binding"/>
    <property type="evidence" value="ECO:0007669"/>
    <property type="project" value="UniProtKB-KW"/>
</dbReference>
<protein>
    <submittedName>
        <fullName evidence="10">SCAN domain-containing protein 3-like isoform X2</fullName>
    </submittedName>
</protein>